<dbReference type="SUPFAM" id="SSF81321">
    <property type="entry name" value="Family A G protein-coupled receptor-like"/>
    <property type="match status" value="1"/>
</dbReference>
<organism evidence="2 3">
    <name type="scientific">Globodera rostochiensis</name>
    <name type="common">Golden nematode worm</name>
    <name type="synonym">Heterodera rostochiensis</name>
    <dbReference type="NCBI Taxonomy" id="31243"/>
    <lineage>
        <taxon>Eukaryota</taxon>
        <taxon>Metazoa</taxon>
        <taxon>Ecdysozoa</taxon>
        <taxon>Nematoda</taxon>
        <taxon>Chromadorea</taxon>
        <taxon>Rhabditida</taxon>
        <taxon>Tylenchina</taxon>
        <taxon>Tylenchomorpha</taxon>
        <taxon>Tylenchoidea</taxon>
        <taxon>Heteroderidae</taxon>
        <taxon>Heteroderinae</taxon>
        <taxon>Globodera</taxon>
    </lineage>
</organism>
<accession>A0A914GXL7</accession>
<feature type="transmembrane region" description="Helical" evidence="1">
    <location>
        <begin position="84"/>
        <end position="104"/>
    </location>
</feature>
<feature type="transmembrane region" description="Helical" evidence="1">
    <location>
        <begin position="169"/>
        <end position="191"/>
    </location>
</feature>
<keyword evidence="1" id="KW-1133">Transmembrane helix</keyword>
<evidence type="ECO:0000313" key="3">
    <source>
        <dbReference type="WBParaSite" id="Gr19_v10_g11707.t2"/>
    </source>
</evidence>
<feature type="transmembrane region" description="Helical" evidence="1">
    <location>
        <begin position="55"/>
        <end position="78"/>
    </location>
</feature>
<dbReference type="WBParaSite" id="Gr19_v10_g11707.t2">
    <property type="protein sequence ID" value="Gr19_v10_g11707.t2"/>
    <property type="gene ID" value="Gr19_v10_g11707"/>
</dbReference>
<dbReference type="CDD" id="cd00637">
    <property type="entry name" value="7tm_classA_rhodopsin-like"/>
    <property type="match status" value="1"/>
</dbReference>
<feature type="transmembrane region" description="Helical" evidence="1">
    <location>
        <begin position="14"/>
        <end position="35"/>
    </location>
</feature>
<feature type="transmembrane region" description="Helical" evidence="1">
    <location>
        <begin position="129"/>
        <end position="149"/>
    </location>
</feature>
<dbReference type="AlphaFoldDB" id="A0A914GXL7"/>
<proteinExistence type="predicted"/>
<keyword evidence="1" id="KW-0472">Membrane</keyword>
<name>A0A914GXL7_GLORO</name>
<protein>
    <submittedName>
        <fullName evidence="3">Serpentine receptor class gamma</fullName>
    </submittedName>
</protein>
<evidence type="ECO:0000256" key="1">
    <source>
        <dbReference type="SAM" id="Phobius"/>
    </source>
</evidence>
<reference evidence="3" key="1">
    <citation type="submission" date="2022-11" db="UniProtKB">
        <authorList>
            <consortium name="WormBaseParasite"/>
        </authorList>
    </citation>
    <scope>IDENTIFICATION</scope>
</reference>
<keyword evidence="2" id="KW-1185">Reference proteome</keyword>
<evidence type="ECO:0000313" key="2">
    <source>
        <dbReference type="Proteomes" id="UP000887572"/>
    </source>
</evidence>
<keyword evidence="1" id="KW-0812">Transmembrane</keyword>
<sequence length="269" mass="31069">MQYAPVDDLFFNHIVMLCAFFSSISNRLHIIALAANRAHAMFFPFHYAQKMTKKFIFVQCVFMHLLSIPIAFYLSNFYTPGYYTWSYVIVPSLFYAAIVTKFAWIKAHNRSWNTEGAAASSSDKDSARITWTCFAIQSVTVCQLAYTSAINLQWFHNFMLCDPIGKMLFFPLQLALNLYYVADELFLLLLCKEMRKNCRQMLGKVWPFTTAQVAATDNDNGFRTSQTQNIKSVNVNFVGSNRRFAVQRSKPPFFHYLKQRSVVAHPTNE</sequence>
<dbReference type="Proteomes" id="UP000887572">
    <property type="component" value="Unplaced"/>
</dbReference>
<dbReference type="Gene3D" id="1.20.1070.10">
    <property type="entry name" value="Rhodopsin 7-helix transmembrane proteins"/>
    <property type="match status" value="1"/>
</dbReference>